<sequence>MKNKFFIPAFAIFLLFIMATYFLINPSYEKSLKAKYYFEIAEYDKAYSLAKEAFSLDLYNRMASTIMTQSQTSLKYVSYIQDAKKYMQVIDEIATHERISEADKAKIRMMCNIMISSYVKLAPSVITDETLINESAEYYSKFEKLLEKVNKN</sequence>
<evidence type="ECO:0000256" key="1">
    <source>
        <dbReference type="SAM" id="Phobius"/>
    </source>
</evidence>
<feature type="transmembrane region" description="Helical" evidence="1">
    <location>
        <begin position="6"/>
        <end position="24"/>
    </location>
</feature>
<organism evidence="2 3">
    <name type="scientific">Sulfurimonas denitrificans (strain ATCC 33889 / DSM 1251)</name>
    <name type="common">Thiomicrospira denitrificans (strain ATCC 33889 / DSM 1251)</name>
    <dbReference type="NCBI Taxonomy" id="326298"/>
    <lineage>
        <taxon>Bacteria</taxon>
        <taxon>Pseudomonadati</taxon>
        <taxon>Campylobacterota</taxon>
        <taxon>Epsilonproteobacteria</taxon>
        <taxon>Campylobacterales</taxon>
        <taxon>Sulfurimonadaceae</taxon>
        <taxon>Sulfurimonas</taxon>
    </lineage>
</organism>
<keyword evidence="3" id="KW-1185">Reference proteome</keyword>
<dbReference type="RefSeq" id="WP_011373359.1">
    <property type="nucleotide sequence ID" value="NC_007575.1"/>
</dbReference>
<protein>
    <submittedName>
        <fullName evidence="2">Uncharacterized protein</fullName>
    </submittedName>
</protein>
<dbReference type="KEGG" id="tdn:Suden_1744"/>
<keyword evidence="1" id="KW-1133">Transmembrane helix</keyword>
<proteinExistence type="predicted"/>
<dbReference type="AlphaFoldDB" id="Q30PR3"/>
<gene>
    <name evidence="2" type="ordered locus">Suden_1744</name>
</gene>
<dbReference type="HOGENOM" id="CLU_144854_0_0_7"/>
<dbReference type="EMBL" id="CP000153">
    <property type="protein sequence ID" value="ABB45018.1"/>
    <property type="molecule type" value="Genomic_DNA"/>
</dbReference>
<evidence type="ECO:0000313" key="2">
    <source>
        <dbReference type="EMBL" id="ABB45018.1"/>
    </source>
</evidence>
<keyword evidence="1" id="KW-0472">Membrane</keyword>
<dbReference type="eggNOG" id="ENOG5031M8F">
    <property type="taxonomic scope" value="Bacteria"/>
</dbReference>
<dbReference type="OrthoDB" id="5355356at2"/>
<accession>Q30PR3</accession>
<keyword evidence="1" id="KW-0812">Transmembrane</keyword>
<dbReference type="Proteomes" id="UP000002714">
    <property type="component" value="Chromosome"/>
</dbReference>
<reference evidence="2 3" key="1">
    <citation type="journal article" date="2008" name="Appl. Environ. Microbiol.">
        <title>Genome of the epsilonproteobacterial chemolithoautotroph Sulfurimonas denitrificans.</title>
        <authorList>
            <person name="Sievert S.M."/>
            <person name="Scott K.M."/>
            <person name="Klotz M.G."/>
            <person name="Chain P.S.G."/>
            <person name="Hauser L.J."/>
            <person name="Hemp J."/>
            <person name="Huegler M."/>
            <person name="Land M."/>
            <person name="Lapidus A."/>
            <person name="Larimer F.W."/>
            <person name="Lucas S."/>
            <person name="Malfatti S.A."/>
            <person name="Meyer F."/>
            <person name="Paulsen I.T."/>
            <person name="Ren Q."/>
            <person name="Simon J."/>
            <person name="Bailey K."/>
            <person name="Diaz E."/>
            <person name="Fitzpatrick K.A."/>
            <person name="Glover B."/>
            <person name="Gwatney N."/>
            <person name="Korajkic A."/>
            <person name="Long A."/>
            <person name="Mobberley J.M."/>
            <person name="Pantry S.N."/>
            <person name="Pazder G."/>
            <person name="Peterson S."/>
            <person name="Quintanilla J.D."/>
            <person name="Sprinkle R."/>
            <person name="Stephens J."/>
            <person name="Thomas P."/>
            <person name="Vaughn R."/>
            <person name="Weber M.J."/>
            <person name="Wooten L.L."/>
        </authorList>
    </citation>
    <scope>NUCLEOTIDE SEQUENCE [LARGE SCALE GENOMIC DNA]</scope>
    <source>
        <strain evidence="3">ATCC 33889 / DSM 1251</strain>
    </source>
</reference>
<evidence type="ECO:0000313" key="3">
    <source>
        <dbReference type="Proteomes" id="UP000002714"/>
    </source>
</evidence>
<dbReference type="STRING" id="326298.Suden_1744"/>
<name>Q30PR3_SULDN</name>